<dbReference type="Proteomes" id="UP000008366">
    <property type="component" value="Unassembled WGS sequence"/>
</dbReference>
<dbReference type="EMBL" id="BAHD01000004">
    <property type="protein sequence ID" value="GAB94362.1"/>
    <property type="molecule type" value="Genomic_DNA"/>
</dbReference>
<evidence type="ECO:0000313" key="1">
    <source>
        <dbReference type="EMBL" id="GAB94362.1"/>
    </source>
</evidence>
<name>K6WQJ3_9MICO</name>
<proteinExistence type="predicted"/>
<gene>
    <name evidence="1" type="ORF">KILIM_004_01540</name>
</gene>
<sequence length="72" mass="7569">MNILRKAFAALAATEQDRALAREITAYPASASSAMVVLPASVPTTARAELTGYATVATGSLPVLPQLRLQFH</sequence>
<reference evidence="1 2" key="1">
    <citation type="submission" date="2012-08" db="EMBL/GenBank/DDBJ databases">
        <title>Whole genome shotgun sequence of Kineosphaera limosa NBRC 100340.</title>
        <authorList>
            <person name="Yoshida I."/>
            <person name="Isaki S."/>
            <person name="Hosoyama A."/>
            <person name="Tsuchikane K."/>
            <person name="Katsumata H."/>
            <person name="Ando Y."/>
            <person name="Ohji S."/>
            <person name="Hamada M."/>
            <person name="Tamura T."/>
            <person name="Yamazoe A."/>
            <person name="Yamazaki S."/>
            <person name="Fujita N."/>
        </authorList>
    </citation>
    <scope>NUCLEOTIDE SEQUENCE [LARGE SCALE GENOMIC DNA]</scope>
    <source>
        <strain evidence="1 2">NBRC 100340</strain>
    </source>
</reference>
<comment type="caution">
    <text evidence="1">The sequence shown here is derived from an EMBL/GenBank/DDBJ whole genome shotgun (WGS) entry which is preliminary data.</text>
</comment>
<accession>K6WQJ3</accession>
<protein>
    <submittedName>
        <fullName evidence="1">Uncharacterized protein</fullName>
    </submittedName>
</protein>
<dbReference type="AlphaFoldDB" id="K6WQJ3"/>
<organism evidence="1 2">
    <name type="scientific">Kineosphaera limosa NBRC 100340</name>
    <dbReference type="NCBI Taxonomy" id="1184609"/>
    <lineage>
        <taxon>Bacteria</taxon>
        <taxon>Bacillati</taxon>
        <taxon>Actinomycetota</taxon>
        <taxon>Actinomycetes</taxon>
        <taxon>Micrococcales</taxon>
        <taxon>Dermatophilaceae</taxon>
        <taxon>Kineosphaera</taxon>
    </lineage>
</organism>
<evidence type="ECO:0000313" key="2">
    <source>
        <dbReference type="Proteomes" id="UP000008366"/>
    </source>
</evidence>
<dbReference type="RefSeq" id="WP_006590895.1">
    <property type="nucleotide sequence ID" value="NZ_BAHD01000004.1"/>
</dbReference>
<keyword evidence="2" id="KW-1185">Reference proteome</keyword>